<keyword evidence="3" id="KW-0808">Transferase</keyword>
<dbReference type="RefSeq" id="WP_021487837.1">
    <property type="nucleotide sequence ID" value="NZ_LT629797.1"/>
</dbReference>
<dbReference type="InterPro" id="IPR001173">
    <property type="entry name" value="Glyco_trans_2-like"/>
</dbReference>
<evidence type="ECO:0000256" key="1">
    <source>
        <dbReference type="ARBA" id="ARBA00022519"/>
    </source>
</evidence>
<dbReference type="Pfam" id="PF00535">
    <property type="entry name" value="Glycos_transf_2"/>
    <property type="match status" value="1"/>
</dbReference>
<dbReference type="InterPro" id="IPR050834">
    <property type="entry name" value="Glycosyltransf_2"/>
</dbReference>
<accession>A0A1H2N2T5</accession>
<sequence length="289" mass="32686">MSESNRQPLVSVVISSYNHAPYIERCIESVLAQTYPNIELLVVDDGSSDDSVVRIRALQARHAFDFVAQENQGLARTLNGCIARSQGSLVAPFGSDDIMCPERIAIQVAYMQDKPEVGICAGEIQYIDAEGKPQCRRKRKLGFRRLNFEDLFNDKKAGAPAPTLLFRREVLEAVGGFDPEIRLEDLLVELKITRAGYFIDVLPDVLAQYRVHETNTYKNRRMMVDAVLSTYGHFADHPDYPKVCAAFINSMLLKCARDDKPLARELLAQLPMKYRNLKTARAIFRLMMP</sequence>
<evidence type="ECO:0000313" key="3">
    <source>
        <dbReference type="EMBL" id="SDU99654.1"/>
    </source>
</evidence>
<organism evidence="3 4">
    <name type="scientific">Pseudomonas sihuiensis</name>
    <dbReference type="NCBI Taxonomy" id="1274359"/>
    <lineage>
        <taxon>Bacteria</taxon>
        <taxon>Pseudomonadati</taxon>
        <taxon>Pseudomonadota</taxon>
        <taxon>Gammaproteobacteria</taxon>
        <taxon>Pseudomonadales</taxon>
        <taxon>Pseudomonadaceae</taxon>
        <taxon>Pseudomonas</taxon>
    </lineage>
</organism>
<keyword evidence="4" id="KW-1185">Reference proteome</keyword>
<feature type="domain" description="Glycosyltransferase 2-like" evidence="2">
    <location>
        <begin position="11"/>
        <end position="174"/>
    </location>
</feature>
<dbReference type="InterPro" id="IPR029044">
    <property type="entry name" value="Nucleotide-diphossugar_trans"/>
</dbReference>
<dbReference type="SUPFAM" id="SSF53448">
    <property type="entry name" value="Nucleotide-diphospho-sugar transferases"/>
    <property type="match status" value="1"/>
</dbReference>
<reference evidence="4" key="1">
    <citation type="submission" date="2016-10" db="EMBL/GenBank/DDBJ databases">
        <authorList>
            <person name="Varghese N."/>
            <person name="Submissions S."/>
        </authorList>
    </citation>
    <scope>NUCLEOTIDE SEQUENCE [LARGE SCALE GENOMIC DNA]</scope>
    <source>
        <strain evidence="4">KCTC 32246</strain>
    </source>
</reference>
<dbReference type="Gene3D" id="3.90.550.10">
    <property type="entry name" value="Spore Coat Polysaccharide Biosynthesis Protein SpsA, Chain A"/>
    <property type="match status" value="1"/>
</dbReference>
<name>A0A1H2N2T5_9PSED</name>
<evidence type="ECO:0000313" key="4">
    <source>
        <dbReference type="Proteomes" id="UP000198675"/>
    </source>
</evidence>
<keyword evidence="1" id="KW-0472">Membrane</keyword>
<dbReference type="PANTHER" id="PTHR43685:SF2">
    <property type="entry name" value="GLYCOSYLTRANSFERASE 2-LIKE DOMAIN-CONTAINING PROTEIN"/>
    <property type="match status" value="1"/>
</dbReference>
<dbReference type="AlphaFoldDB" id="A0A1H2N2T5"/>
<dbReference type="GO" id="GO:0016740">
    <property type="term" value="F:transferase activity"/>
    <property type="evidence" value="ECO:0007669"/>
    <property type="project" value="UniProtKB-KW"/>
</dbReference>
<proteinExistence type="predicted"/>
<keyword evidence="1" id="KW-0997">Cell inner membrane</keyword>
<keyword evidence="1" id="KW-1003">Cell membrane</keyword>
<dbReference type="EMBL" id="LT629797">
    <property type="protein sequence ID" value="SDU99654.1"/>
    <property type="molecule type" value="Genomic_DNA"/>
</dbReference>
<dbReference type="Proteomes" id="UP000198675">
    <property type="component" value="Chromosome I"/>
</dbReference>
<protein>
    <submittedName>
        <fullName evidence="3">Alpha-1,3-rhamnosyltransferase</fullName>
    </submittedName>
</protein>
<dbReference type="PANTHER" id="PTHR43685">
    <property type="entry name" value="GLYCOSYLTRANSFERASE"/>
    <property type="match status" value="1"/>
</dbReference>
<gene>
    <name evidence="3" type="ORF">SAMN05216363_4558</name>
</gene>
<evidence type="ECO:0000259" key="2">
    <source>
        <dbReference type="Pfam" id="PF00535"/>
    </source>
</evidence>